<name>A0ABR3PWV8_9TREE</name>
<reference evidence="4 5" key="1">
    <citation type="submission" date="2023-08" db="EMBL/GenBank/DDBJ databases">
        <title>Annotated Genome Sequence of Vanrija albida AlHP1.</title>
        <authorList>
            <person name="Herzog R."/>
        </authorList>
    </citation>
    <scope>NUCLEOTIDE SEQUENCE [LARGE SCALE GENOMIC DNA]</scope>
    <source>
        <strain evidence="4 5">AlHP1</strain>
    </source>
</reference>
<feature type="domain" description="NAD-dependent epimerase/dehydratase" evidence="3">
    <location>
        <begin position="10"/>
        <end position="269"/>
    </location>
</feature>
<dbReference type="GeneID" id="95987284"/>
<sequence length="347" mass="35286">MPALPPSSLILVTGASGFMGTHTVGALLDAGFSVRAAVRSAAKGEHLRSSFPQHASRISYTLVPDMSVPTAYDAAVVGAQGVVHLASPTDLATPGAPSVIVQPAVDGVTHLLASVAKFAPGVQRIVQMSSVGAVATVGKGAVPEPVTYTEADWNTEALDVCEQQGAAAAPNYKYSASKIAAERAFWAGAAHAAWDGVALIPTYCVGPPSGFAAAGAVSGPIAMVVPFLQAGIPDAALGQSFDNFVDVRDVAAAIVSSLQLPGAAGERFILGADTLFGNDFAVVAGSLQGLADGVNKGNPDPAYRASLAASSVVYDGAKAARVLGLEYRQRDQSIRETFDAIRTTLGI</sequence>
<dbReference type="Gene3D" id="3.40.50.720">
    <property type="entry name" value="NAD(P)-binding Rossmann-like Domain"/>
    <property type="match status" value="1"/>
</dbReference>
<dbReference type="InterPro" id="IPR050425">
    <property type="entry name" value="NAD(P)_dehydrat-like"/>
</dbReference>
<evidence type="ECO:0000256" key="2">
    <source>
        <dbReference type="ARBA" id="ARBA00023445"/>
    </source>
</evidence>
<organism evidence="4 5">
    <name type="scientific">Vanrija albida</name>
    <dbReference type="NCBI Taxonomy" id="181172"/>
    <lineage>
        <taxon>Eukaryota</taxon>
        <taxon>Fungi</taxon>
        <taxon>Dikarya</taxon>
        <taxon>Basidiomycota</taxon>
        <taxon>Agaricomycotina</taxon>
        <taxon>Tremellomycetes</taxon>
        <taxon>Trichosporonales</taxon>
        <taxon>Trichosporonaceae</taxon>
        <taxon>Vanrija</taxon>
    </lineage>
</organism>
<protein>
    <recommendedName>
        <fullName evidence="3">NAD-dependent epimerase/dehydratase domain-containing protein</fullName>
    </recommendedName>
</protein>
<keyword evidence="5" id="KW-1185">Reference proteome</keyword>
<evidence type="ECO:0000259" key="3">
    <source>
        <dbReference type="Pfam" id="PF01370"/>
    </source>
</evidence>
<dbReference type="Proteomes" id="UP001565368">
    <property type="component" value="Unassembled WGS sequence"/>
</dbReference>
<dbReference type="EMBL" id="JBBXJM010000005">
    <property type="protein sequence ID" value="KAL1406832.1"/>
    <property type="molecule type" value="Genomic_DNA"/>
</dbReference>
<dbReference type="RefSeq" id="XP_069206776.1">
    <property type="nucleotide sequence ID" value="XM_069354705.1"/>
</dbReference>
<comment type="similarity">
    <text evidence="2">Belongs to the NAD(P)-dependent epimerase/dehydratase family. Dihydroflavonol-4-reductase subfamily.</text>
</comment>
<dbReference type="PANTHER" id="PTHR10366:SF564">
    <property type="entry name" value="STEROL-4-ALPHA-CARBOXYLATE 3-DEHYDROGENASE, DECARBOXYLATING"/>
    <property type="match status" value="1"/>
</dbReference>
<accession>A0ABR3PWV8</accession>
<proteinExistence type="inferred from homology"/>
<keyword evidence="1" id="KW-0560">Oxidoreductase</keyword>
<evidence type="ECO:0000313" key="4">
    <source>
        <dbReference type="EMBL" id="KAL1406832.1"/>
    </source>
</evidence>
<dbReference type="Pfam" id="PF01370">
    <property type="entry name" value="Epimerase"/>
    <property type="match status" value="1"/>
</dbReference>
<dbReference type="InterPro" id="IPR036291">
    <property type="entry name" value="NAD(P)-bd_dom_sf"/>
</dbReference>
<evidence type="ECO:0000313" key="5">
    <source>
        <dbReference type="Proteomes" id="UP001565368"/>
    </source>
</evidence>
<dbReference type="PANTHER" id="PTHR10366">
    <property type="entry name" value="NAD DEPENDENT EPIMERASE/DEHYDRATASE"/>
    <property type="match status" value="1"/>
</dbReference>
<comment type="caution">
    <text evidence="4">The sequence shown here is derived from an EMBL/GenBank/DDBJ whole genome shotgun (WGS) entry which is preliminary data.</text>
</comment>
<dbReference type="InterPro" id="IPR001509">
    <property type="entry name" value="Epimerase_deHydtase"/>
</dbReference>
<gene>
    <name evidence="4" type="ORF">Q8F55_006241</name>
</gene>
<evidence type="ECO:0000256" key="1">
    <source>
        <dbReference type="ARBA" id="ARBA00023002"/>
    </source>
</evidence>
<dbReference type="SUPFAM" id="SSF51735">
    <property type="entry name" value="NAD(P)-binding Rossmann-fold domains"/>
    <property type="match status" value="1"/>
</dbReference>